<protein>
    <submittedName>
        <fullName evidence="2">Uncharacterized protein</fullName>
    </submittedName>
</protein>
<reference evidence="2 3" key="1">
    <citation type="submission" date="2018-10" db="EMBL/GenBank/DDBJ databases">
        <title>Bacillus Keqinensis sp. nov., a moderately halophilic bacterium isolated from a saline-alkaline lake.</title>
        <authorList>
            <person name="Wang H."/>
        </authorList>
    </citation>
    <scope>NUCLEOTIDE SEQUENCE [LARGE SCALE GENOMIC DNA]</scope>
    <source>
        <strain evidence="2 3">KQ-3</strain>
    </source>
</reference>
<dbReference type="AlphaFoldDB" id="A0A3M7TXZ2"/>
<accession>A0A3M7TXZ2</accession>
<comment type="caution">
    <text evidence="2">The sequence shown here is derived from an EMBL/GenBank/DDBJ whole genome shotgun (WGS) entry which is preliminary data.</text>
</comment>
<dbReference type="EMBL" id="RHIB01000001">
    <property type="protein sequence ID" value="RNA70457.1"/>
    <property type="molecule type" value="Genomic_DNA"/>
</dbReference>
<keyword evidence="1" id="KW-1133">Transmembrane helix</keyword>
<evidence type="ECO:0000256" key="1">
    <source>
        <dbReference type="SAM" id="Phobius"/>
    </source>
</evidence>
<feature type="transmembrane region" description="Helical" evidence="1">
    <location>
        <begin position="90"/>
        <end position="108"/>
    </location>
</feature>
<feature type="transmembrane region" description="Helical" evidence="1">
    <location>
        <begin position="7"/>
        <end position="30"/>
    </location>
</feature>
<name>A0A3M7TXZ2_9BACI</name>
<organism evidence="2 3">
    <name type="scientific">Alteribacter keqinensis</name>
    <dbReference type="NCBI Taxonomy" id="2483800"/>
    <lineage>
        <taxon>Bacteria</taxon>
        <taxon>Bacillati</taxon>
        <taxon>Bacillota</taxon>
        <taxon>Bacilli</taxon>
        <taxon>Bacillales</taxon>
        <taxon>Bacillaceae</taxon>
        <taxon>Alteribacter</taxon>
    </lineage>
</organism>
<proteinExistence type="predicted"/>
<keyword evidence="3" id="KW-1185">Reference proteome</keyword>
<keyword evidence="1" id="KW-0812">Transmembrane</keyword>
<dbReference type="RefSeq" id="WP_122898271.1">
    <property type="nucleotide sequence ID" value="NZ_RHIB01000001.1"/>
</dbReference>
<keyword evidence="1" id="KW-0472">Membrane</keyword>
<evidence type="ECO:0000313" key="2">
    <source>
        <dbReference type="EMBL" id="RNA70457.1"/>
    </source>
</evidence>
<evidence type="ECO:0000313" key="3">
    <source>
        <dbReference type="Proteomes" id="UP000278746"/>
    </source>
</evidence>
<gene>
    <name evidence="2" type="ORF">EBO34_11205</name>
</gene>
<dbReference type="Proteomes" id="UP000278746">
    <property type="component" value="Unassembled WGS sequence"/>
</dbReference>
<sequence length="118" mass="13804">MMVRSIYLYAVMLVTLIMMIGGSVAAIMSLSDYFVPSPYYESYANYISMHEHNVKEGFSEKMSEEELRSKYEMERNDHHEMQKNYALNSFFKSLAWIFIPLPVFLVAISRLRKNKPAS</sequence>